<feature type="region of interest" description="Disordered" evidence="1">
    <location>
        <begin position="1"/>
        <end position="71"/>
    </location>
</feature>
<organism evidence="2 3">
    <name type="scientific">Catenulispora yoronensis</name>
    <dbReference type="NCBI Taxonomy" id="450799"/>
    <lineage>
        <taxon>Bacteria</taxon>
        <taxon>Bacillati</taxon>
        <taxon>Actinomycetota</taxon>
        <taxon>Actinomycetes</taxon>
        <taxon>Catenulisporales</taxon>
        <taxon>Catenulisporaceae</taxon>
        <taxon>Catenulispora</taxon>
    </lineage>
</organism>
<evidence type="ECO:0000256" key="1">
    <source>
        <dbReference type="SAM" id="MobiDB-lite"/>
    </source>
</evidence>
<dbReference type="EMBL" id="BAAAQN010000057">
    <property type="protein sequence ID" value="GAA2053689.1"/>
    <property type="molecule type" value="Genomic_DNA"/>
</dbReference>
<proteinExistence type="predicted"/>
<evidence type="ECO:0000313" key="3">
    <source>
        <dbReference type="Proteomes" id="UP001500751"/>
    </source>
</evidence>
<evidence type="ECO:0000313" key="2">
    <source>
        <dbReference type="EMBL" id="GAA2053689.1"/>
    </source>
</evidence>
<dbReference type="Proteomes" id="UP001500751">
    <property type="component" value="Unassembled WGS sequence"/>
</dbReference>
<accession>A0ABP5GSK5</accession>
<dbReference type="Pfam" id="PF19690">
    <property type="entry name" value="DUF6191"/>
    <property type="match status" value="1"/>
</dbReference>
<dbReference type="InterPro" id="IPR045684">
    <property type="entry name" value="DUF6191"/>
</dbReference>
<keyword evidence="3" id="KW-1185">Reference proteome</keyword>
<feature type="compositionally biased region" description="Basic and acidic residues" evidence="1">
    <location>
        <begin position="9"/>
        <end position="25"/>
    </location>
</feature>
<protein>
    <submittedName>
        <fullName evidence="2">Uncharacterized protein</fullName>
    </submittedName>
</protein>
<comment type="caution">
    <text evidence="2">The sequence shown here is derived from an EMBL/GenBank/DDBJ whole genome shotgun (WGS) entry which is preliminary data.</text>
</comment>
<reference evidence="3" key="1">
    <citation type="journal article" date="2019" name="Int. J. Syst. Evol. Microbiol.">
        <title>The Global Catalogue of Microorganisms (GCM) 10K type strain sequencing project: providing services to taxonomists for standard genome sequencing and annotation.</title>
        <authorList>
            <consortium name="The Broad Institute Genomics Platform"/>
            <consortium name="The Broad Institute Genome Sequencing Center for Infectious Disease"/>
            <person name="Wu L."/>
            <person name="Ma J."/>
        </authorList>
    </citation>
    <scope>NUCLEOTIDE SEQUENCE [LARGE SCALE GENOMIC DNA]</scope>
    <source>
        <strain evidence="3">JCM 16014</strain>
    </source>
</reference>
<gene>
    <name evidence="2" type="ORF">GCM10009839_72020</name>
</gene>
<sequence length="71" mass="7671">MDWFLPSRRHVEEERNRLEWSRDETGLGDPHTGPIDLDSGVVKIKADGPDEPDAADASDAPDATVSGTATP</sequence>
<name>A0ABP5GSK5_9ACTN</name>